<feature type="signal peptide" evidence="1">
    <location>
        <begin position="1"/>
        <end position="19"/>
    </location>
</feature>
<dbReference type="Pfam" id="PF12893">
    <property type="entry name" value="Lumazine_bd_2"/>
    <property type="match status" value="1"/>
</dbReference>
<evidence type="ECO:0000313" key="2">
    <source>
        <dbReference type="EMBL" id="THU30423.1"/>
    </source>
</evidence>
<dbReference type="PROSITE" id="PS51257">
    <property type="entry name" value="PROKAR_LIPOPROTEIN"/>
    <property type="match status" value="1"/>
</dbReference>
<gene>
    <name evidence="2" type="ORF">FAM09_30160</name>
</gene>
<dbReference type="OrthoDB" id="117186at2"/>
<organism evidence="2 3">
    <name type="scientific">Niastella caeni</name>
    <dbReference type="NCBI Taxonomy" id="2569763"/>
    <lineage>
        <taxon>Bacteria</taxon>
        <taxon>Pseudomonadati</taxon>
        <taxon>Bacteroidota</taxon>
        <taxon>Chitinophagia</taxon>
        <taxon>Chitinophagales</taxon>
        <taxon>Chitinophagaceae</taxon>
        <taxon>Niastella</taxon>
    </lineage>
</organism>
<reference evidence="2 3" key="1">
    <citation type="submission" date="2019-04" db="EMBL/GenBank/DDBJ databases">
        <title>Niastella caeni sp. nov., isolated from activated sludge.</title>
        <authorList>
            <person name="Sheng M."/>
        </authorList>
    </citation>
    <scope>NUCLEOTIDE SEQUENCE [LARGE SCALE GENOMIC DNA]</scope>
    <source>
        <strain evidence="2 3">HX-2-15</strain>
    </source>
</reference>
<dbReference type="EMBL" id="STFF01000016">
    <property type="protein sequence ID" value="THU30423.1"/>
    <property type="molecule type" value="Genomic_DNA"/>
</dbReference>
<sequence length="151" mass="17437">MKRFATLLTVVAIACTTQAQTTEDSVKAIINRLFEGMKNADTTLLKSAFAEDPILQTVATNKKKQIYIRNEKFGNFVKFIGQQKAGEADERVEFETIRIDGPMAMVWAPYQFFYKGKFRHCGVNSFQLVRLEEGWRIQYLLDTRRKNCDPK</sequence>
<comment type="caution">
    <text evidence="2">The sequence shown here is derived from an EMBL/GenBank/DDBJ whole genome shotgun (WGS) entry which is preliminary data.</text>
</comment>
<dbReference type="AlphaFoldDB" id="A0A4S8H707"/>
<dbReference type="Gene3D" id="3.10.450.50">
    <property type="match status" value="1"/>
</dbReference>
<accession>A0A4S8H707</accession>
<protein>
    <submittedName>
        <fullName evidence="2">Nuclear transport factor 2 family protein</fullName>
    </submittedName>
</protein>
<feature type="chain" id="PRO_5020808608" evidence="1">
    <location>
        <begin position="20"/>
        <end position="151"/>
    </location>
</feature>
<evidence type="ECO:0000256" key="1">
    <source>
        <dbReference type="SAM" id="SignalP"/>
    </source>
</evidence>
<dbReference type="SUPFAM" id="SSF54427">
    <property type="entry name" value="NTF2-like"/>
    <property type="match status" value="1"/>
</dbReference>
<dbReference type="RefSeq" id="WP_136580898.1">
    <property type="nucleotide sequence ID" value="NZ_STFF01000016.1"/>
</dbReference>
<name>A0A4S8H707_9BACT</name>
<keyword evidence="1" id="KW-0732">Signal</keyword>
<proteinExistence type="predicted"/>
<evidence type="ECO:0000313" key="3">
    <source>
        <dbReference type="Proteomes" id="UP000306918"/>
    </source>
</evidence>
<dbReference type="Proteomes" id="UP000306918">
    <property type="component" value="Unassembled WGS sequence"/>
</dbReference>
<keyword evidence="3" id="KW-1185">Reference proteome</keyword>
<dbReference type="InterPro" id="IPR032710">
    <property type="entry name" value="NTF2-like_dom_sf"/>
</dbReference>
<dbReference type="InterPro" id="IPR039437">
    <property type="entry name" value="FrzH/put_lumazine-bd"/>
</dbReference>